<dbReference type="RefSeq" id="WP_330373173.1">
    <property type="nucleotide sequence ID" value="NZ_JPNB01000001.1"/>
</dbReference>
<comment type="subcellular location">
    <subcellularLocation>
        <location evidence="1 7">Cell membrane</location>
        <topology evidence="1 7">Multi-pass membrane protein</topology>
    </subcellularLocation>
</comment>
<feature type="transmembrane region" description="Helical" evidence="7">
    <location>
        <begin position="39"/>
        <end position="63"/>
    </location>
</feature>
<reference evidence="9 10" key="1">
    <citation type="submission" date="2019-03" db="EMBL/GenBank/DDBJ databases">
        <title>Genomic Encyclopedia of Type Strains, Phase IV (KMG-IV): sequencing the most valuable type-strain genomes for metagenomic binning, comparative biology and taxonomic classification.</title>
        <authorList>
            <person name="Goeker M."/>
        </authorList>
    </citation>
    <scope>NUCLEOTIDE SEQUENCE [LARGE SCALE GENOMIC DNA]</scope>
    <source>
        <strain evidence="9 10">DSM 100556</strain>
    </source>
</reference>
<evidence type="ECO:0000256" key="7">
    <source>
        <dbReference type="RuleBase" id="RU363032"/>
    </source>
</evidence>
<dbReference type="GO" id="GO:0005886">
    <property type="term" value="C:plasma membrane"/>
    <property type="evidence" value="ECO:0007669"/>
    <property type="project" value="UniProtKB-SubCell"/>
</dbReference>
<comment type="similarity">
    <text evidence="7">Belongs to the binding-protein-dependent transport system permease family.</text>
</comment>
<evidence type="ECO:0000256" key="1">
    <source>
        <dbReference type="ARBA" id="ARBA00004651"/>
    </source>
</evidence>
<feature type="domain" description="ABC transmembrane type-1" evidence="8">
    <location>
        <begin position="169"/>
        <end position="350"/>
    </location>
</feature>
<dbReference type="Proteomes" id="UP000295718">
    <property type="component" value="Unassembled WGS sequence"/>
</dbReference>
<dbReference type="CDD" id="cd06261">
    <property type="entry name" value="TM_PBP2"/>
    <property type="match status" value="1"/>
</dbReference>
<dbReference type="Pfam" id="PF00528">
    <property type="entry name" value="BPD_transp_1"/>
    <property type="match status" value="1"/>
</dbReference>
<keyword evidence="2 7" id="KW-0813">Transport</keyword>
<feature type="transmembrane region" description="Helical" evidence="7">
    <location>
        <begin position="175"/>
        <end position="196"/>
    </location>
</feature>
<feature type="transmembrane region" description="Helical" evidence="7">
    <location>
        <begin position="87"/>
        <end position="108"/>
    </location>
</feature>
<protein>
    <submittedName>
        <fullName evidence="9">NitT/TauT family transport system permease protein</fullName>
    </submittedName>
</protein>
<evidence type="ECO:0000313" key="9">
    <source>
        <dbReference type="EMBL" id="TCL56211.1"/>
    </source>
</evidence>
<evidence type="ECO:0000313" key="10">
    <source>
        <dbReference type="Proteomes" id="UP000295718"/>
    </source>
</evidence>
<keyword evidence="5 7" id="KW-1133">Transmembrane helix</keyword>
<evidence type="ECO:0000256" key="2">
    <source>
        <dbReference type="ARBA" id="ARBA00022448"/>
    </source>
</evidence>
<evidence type="ECO:0000256" key="6">
    <source>
        <dbReference type="ARBA" id="ARBA00023136"/>
    </source>
</evidence>
<gene>
    <name evidence="9" type="ORF">EDD76_11238</name>
</gene>
<organism evidence="9 10">
    <name type="scientific">Kineothrix alysoides</name>
    <dbReference type="NCBI Taxonomy" id="1469948"/>
    <lineage>
        <taxon>Bacteria</taxon>
        <taxon>Bacillati</taxon>
        <taxon>Bacillota</taxon>
        <taxon>Clostridia</taxon>
        <taxon>Lachnospirales</taxon>
        <taxon>Lachnospiraceae</taxon>
        <taxon>Kineothrix</taxon>
    </lineage>
</organism>
<feature type="transmembrane region" description="Helical" evidence="7">
    <location>
        <begin position="331"/>
        <end position="352"/>
    </location>
</feature>
<keyword evidence="3" id="KW-1003">Cell membrane</keyword>
<dbReference type="EMBL" id="SLUO01000012">
    <property type="protein sequence ID" value="TCL56211.1"/>
    <property type="molecule type" value="Genomic_DNA"/>
</dbReference>
<keyword evidence="4 7" id="KW-0812">Transmembrane</keyword>
<evidence type="ECO:0000256" key="4">
    <source>
        <dbReference type="ARBA" id="ARBA00022692"/>
    </source>
</evidence>
<sequence length="365" mass="40364">MSILKQRAIRLANSSYVQKDALPSRFKPGRQGGNYTPAIASYIGLSAISLSGFFIALLVNLFFRQTAEADINTYPLGSSISLTADEAYRFVLAVLILIYGVAAVYSFWREERRKQFLSRVPFRFVIGLALSLWDILGTKLLLLPQPFFPGPSRIIESFLMEGDYILQNTLYSLRLFTVGFTLGVAFGVGTGILIGWFPKIYYWVYPVLKITGVIPAVAWMPFALTLLPTPFWAAAFLIVICAWFPVAFLTAQGIASTPKINFEVAQTLGAKTPYLVLHVAIPHAMPQIFTGISSANGFAFTTLVMSEMLGQPGGLGYYINASKVWSAYYKVFAAIIVMAVLFSAIMKVIGAIQSRVLRWQRGLVK</sequence>
<feature type="transmembrane region" description="Helical" evidence="7">
    <location>
        <begin position="120"/>
        <end position="142"/>
    </location>
</feature>
<dbReference type="SUPFAM" id="SSF161098">
    <property type="entry name" value="MetI-like"/>
    <property type="match status" value="1"/>
</dbReference>
<evidence type="ECO:0000259" key="8">
    <source>
        <dbReference type="PROSITE" id="PS50928"/>
    </source>
</evidence>
<dbReference type="PROSITE" id="PS50928">
    <property type="entry name" value="ABC_TM1"/>
    <property type="match status" value="1"/>
</dbReference>
<comment type="caution">
    <text evidence="9">The sequence shown here is derived from an EMBL/GenBank/DDBJ whole genome shotgun (WGS) entry which is preliminary data.</text>
</comment>
<dbReference type="InterPro" id="IPR035906">
    <property type="entry name" value="MetI-like_sf"/>
</dbReference>
<keyword evidence="10" id="KW-1185">Reference proteome</keyword>
<keyword evidence="6 7" id="KW-0472">Membrane</keyword>
<evidence type="ECO:0000256" key="5">
    <source>
        <dbReference type="ARBA" id="ARBA00022989"/>
    </source>
</evidence>
<evidence type="ECO:0000256" key="3">
    <source>
        <dbReference type="ARBA" id="ARBA00022475"/>
    </source>
</evidence>
<feature type="transmembrane region" description="Helical" evidence="7">
    <location>
        <begin position="203"/>
        <end position="224"/>
    </location>
</feature>
<accession>A0A4R1QT31</accession>
<feature type="transmembrane region" description="Helical" evidence="7">
    <location>
        <begin position="230"/>
        <end position="251"/>
    </location>
</feature>
<dbReference type="InterPro" id="IPR000515">
    <property type="entry name" value="MetI-like"/>
</dbReference>
<dbReference type="AlphaFoldDB" id="A0A4R1QT31"/>
<dbReference type="PANTHER" id="PTHR30151:SF0">
    <property type="entry name" value="ABC TRANSPORTER PERMEASE PROTEIN MJ0413-RELATED"/>
    <property type="match status" value="1"/>
</dbReference>
<dbReference type="STRING" id="1469948.GCA_000732725_00550"/>
<dbReference type="GO" id="GO:0055085">
    <property type="term" value="P:transmembrane transport"/>
    <property type="evidence" value="ECO:0007669"/>
    <property type="project" value="InterPro"/>
</dbReference>
<dbReference type="Gene3D" id="1.10.3720.10">
    <property type="entry name" value="MetI-like"/>
    <property type="match status" value="1"/>
</dbReference>
<proteinExistence type="inferred from homology"/>
<dbReference type="PANTHER" id="PTHR30151">
    <property type="entry name" value="ALKANE SULFONATE ABC TRANSPORTER-RELATED, MEMBRANE SUBUNIT"/>
    <property type="match status" value="1"/>
</dbReference>
<name>A0A4R1QT31_9FIRM</name>